<reference evidence="4" key="2">
    <citation type="submission" date="2010-05" db="EMBL/GenBank/DDBJ databases">
        <title>The genome sequence of Magnaporthe poae strain ATCC 64411.</title>
        <authorList>
            <person name="Ma L.-J."/>
            <person name="Dead R."/>
            <person name="Young S."/>
            <person name="Zeng Q."/>
            <person name="Koehrsen M."/>
            <person name="Alvarado L."/>
            <person name="Berlin A."/>
            <person name="Chapman S.B."/>
            <person name="Chen Z."/>
            <person name="Freedman E."/>
            <person name="Gellesch M."/>
            <person name="Goldberg J."/>
            <person name="Griggs A."/>
            <person name="Gujja S."/>
            <person name="Heilman E.R."/>
            <person name="Heiman D."/>
            <person name="Hepburn T."/>
            <person name="Howarth C."/>
            <person name="Jen D."/>
            <person name="Larson L."/>
            <person name="Mehta T."/>
            <person name="Neiman D."/>
            <person name="Pearson M."/>
            <person name="Roberts A."/>
            <person name="Saif S."/>
            <person name="Shea T."/>
            <person name="Shenoy N."/>
            <person name="Sisk P."/>
            <person name="Stolte C."/>
            <person name="Sykes S."/>
            <person name="Walk T."/>
            <person name="White J."/>
            <person name="Yandava C."/>
            <person name="Haas B."/>
            <person name="Nusbaum C."/>
            <person name="Birren B."/>
        </authorList>
    </citation>
    <scope>NUCLEOTIDE SEQUENCE [LARGE SCALE GENOMIC DNA]</scope>
    <source>
        <strain evidence="4">ATCC 64411 / 73-15</strain>
    </source>
</reference>
<feature type="region of interest" description="Disordered" evidence="1">
    <location>
        <begin position="22"/>
        <end position="151"/>
    </location>
</feature>
<feature type="compositionally biased region" description="Basic and acidic residues" evidence="1">
    <location>
        <begin position="49"/>
        <end position="63"/>
    </location>
</feature>
<gene>
    <name evidence="2" type="ORF">MAPG_08281</name>
</gene>
<name>A0A0C4E6Y1_MAGP6</name>
<reference evidence="2" key="1">
    <citation type="submission" date="2010-05" db="EMBL/GenBank/DDBJ databases">
        <title>The Genome Sequence of Magnaporthe poae strain ATCC 64411.</title>
        <authorList>
            <consortium name="The Broad Institute Genome Sequencing Platform"/>
            <consortium name="Broad Institute Genome Sequencing Center for Infectious Disease"/>
            <person name="Ma L.-J."/>
            <person name="Dead R."/>
            <person name="Young S."/>
            <person name="Zeng Q."/>
            <person name="Koehrsen M."/>
            <person name="Alvarado L."/>
            <person name="Berlin A."/>
            <person name="Chapman S.B."/>
            <person name="Chen Z."/>
            <person name="Freedman E."/>
            <person name="Gellesch M."/>
            <person name="Goldberg J."/>
            <person name="Griggs A."/>
            <person name="Gujja S."/>
            <person name="Heilman E.R."/>
            <person name="Heiman D."/>
            <person name="Hepburn T."/>
            <person name="Howarth C."/>
            <person name="Jen D."/>
            <person name="Larson L."/>
            <person name="Mehta T."/>
            <person name="Neiman D."/>
            <person name="Pearson M."/>
            <person name="Roberts A."/>
            <person name="Saif S."/>
            <person name="Shea T."/>
            <person name="Shenoy N."/>
            <person name="Sisk P."/>
            <person name="Stolte C."/>
            <person name="Sykes S."/>
            <person name="Walk T."/>
            <person name="White J."/>
            <person name="Yandava C."/>
            <person name="Haas B."/>
            <person name="Nusbaum C."/>
            <person name="Birren B."/>
        </authorList>
    </citation>
    <scope>NUCLEOTIDE SEQUENCE</scope>
    <source>
        <strain evidence="2">ATCC 64411</strain>
    </source>
</reference>
<feature type="compositionally biased region" description="Basic and acidic residues" evidence="1">
    <location>
        <begin position="27"/>
        <end position="40"/>
    </location>
</feature>
<evidence type="ECO:0000313" key="4">
    <source>
        <dbReference type="Proteomes" id="UP000011715"/>
    </source>
</evidence>
<reference evidence="3" key="4">
    <citation type="journal article" date="2015" name="G3 (Bethesda)">
        <title>Genome sequences of three phytopathogenic species of the Magnaporthaceae family of fungi.</title>
        <authorList>
            <person name="Okagaki L.H."/>
            <person name="Nunes C.C."/>
            <person name="Sailsbery J."/>
            <person name="Clay B."/>
            <person name="Brown D."/>
            <person name="John T."/>
            <person name="Oh Y."/>
            <person name="Young N."/>
            <person name="Fitzgerald M."/>
            <person name="Haas B.J."/>
            <person name="Zeng Q."/>
            <person name="Young S."/>
            <person name="Adiconis X."/>
            <person name="Fan L."/>
            <person name="Levin J.Z."/>
            <person name="Mitchell T.K."/>
            <person name="Okubara P.A."/>
            <person name="Farman M.L."/>
            <person name="Kohn L.M."/>
            <person name="Birren B."/>
            <person name="Ma L.-J."/>
            <person name="Dean R.A."/>
        </authorList>
    </citation>
    <scope>NUCLEOTIDE SEQUENCE</scope>
    <source>
        <strain evidence="3">ATCC 64411 / 73-15</strain>
    </source>
</reference>
<sequence length="261" mass="29326">MRVLQFWTWLTKLKVAVRPDQQIVSQDGRERRDVPEERTSAKSCLPKPAELREQGGDASHYESGDGNDDDDDDGGDTVRVNGKAAGEKEKEEAEDGNSVDAAADDDDDNDDDDDYDDGTSSTFSTNSSDSIHNKTDDSSKEGGGARHHKAVVSSRPLRRCDIFDDAGDWCGTIMLPERWARARSAVTRVFIAVSDAKSLTEEECPVWNYYVPRERGESEWDLYYVMLLERTADRSMWERRGLGKVFKPAFKDATWSEIKLG</sequence>
<feature type="compositionally biased region" description="Low complexity" evidence="1">
    <location>
        <begin position="118"/>
        <end position="130"/>
    </location>
</feature>
<organism evidence="3 4">
    <name type="scientific">Magnaporthiopsis poae (strain ATCC 64411 / 73-15)</name>
    <name type="common">Kentucky bluegrass fungus</name>
    <name type="synonym">Magnaporthe poae</name>
    <dbReference type="NCBI Taxonomy" id="644358"/>
    <lineage>
        <taxon>Eukaryota</taxon>
        <taxon>Fungi</taxon>
        <taxon>Dikarya</taxon>
        <taxon>Ascomycota</taxon>
        <taxon>Pezizomycotina</taxon>
        <taxon>Sordariomycetes</taxon>
        <taxon>Sordariomycetidae</taxon>
        <taxon>Magnaporthales</taxon>
        <taxon>Magnaporthaceae</taxon>
        <taxon>Magnaporthiopsis</taxon>
    </lineage>
</organism>
<dbReference type="AlphaFoldDB" id="A0A0C4E6Y1"/>
<dbReference type="Proteomes" id="UP000011715">
    <property type="component" value="Unassembled WGS sequence"/>
</dbReference>
<evidence type="ECO:0000256" key="1">
    <source>
        <dbReference type="SAM" id="MobiDB-lite"/>
    </source>
</evidence>
<proteinExistence type="predicted"/>
<feature type="compositionally biased region" description="Acidic residues" evidence="1">
    <location>
        <begin position="65"/>
        <end position="75"/>
    </location>
</feature>
<reference evidence="3" key="5">
    <citation type="submission" date="2015-06" db="UniProtKB">
        <authorList>
            <consortium name="EnsemblFungi"/>
        </authorList>
    </citation>
    <scope>IDENTIFICATION</scope>
    <source>
        <strain evidence="3">ATCC 64411</strain>
    </source>
</reference>
<dbReference type="VEuPathDB" id="FungiDB:MAPG_08281"/>
<feature type="compositionally biased region" description="Basic and acidic residues" evidence="1">
    <location>
        <begin position="131"/>
        <end position="144"/>
    </location>
</feature>
<dbReference type="EnsemblFungi" id="MAPG_08281T0">
    <property type="protein sequence ID" value="MAPG_08281T0"/>
    <property type="gene ID" value="MAPG_08281"/>
</dbReference>
<protein>
    <submittedName>
        <fullName evidence="2 3">Uncharacterized protein</fullName>
    </submittedName>
</protein>
<accession>A0A0C4E6Y1</accession>
<dbReference type="EMBL" id="ADBL01001995">
    <property type="status" value="NOT_ANNOTATED_CDS"/>
    <property type="molecule type" value="Genomic_DNA"/>
</dbReference>
<reference evidence="2" key="3">
    <citation type="submission" date="2011-03" db="EMBL/GenBank/DDBJ databases">
        <title>Annotation of Magnaporthe poae ATCC 64411.</title>
        <authorList>
            <person name="Ma L.-J."/>
            <person name="Dead R."/>
            <person name="Young S.K."/>
            <person name="Zeng Q."/>
            <person name="Gargeya S."/>
            <person name="Fitzgerald M."/>
            <person name="Haas B."/>
            <person name="Abouelleil A."/>
            <person name="Alvarado L."/>
            <person name="Arachchi H.M."/>
            <person name="Berlin A."/>
            <person name="Brown A."/>
            <person name="Chapman S.B."/>
            <person name="Chen Z."/>
            <person name="Dunbar C."/>
            <person name="Freedman E."/>
            <person name="Gearin G."/>
            <person name="Gellesch M."/>
            <person name="Goldberg J."/>
            <person name="Griggs A."/>
            <person name="Gujja S."/>
            <person name="Heiman D."/>
            <person name="Howarth C."/>
            <person name="Larson L."/>
            <person name="Lui A."/>
            <person name="MacDonald P.J.P."/>
            <person name="Mehta T."/>
            <person name="Montmayeur A."/>
            <person name="Murphy C."/>
            <person name="Neiman D."/>
            <person name="Pearson M."/>
            <person name="Priest M."/>
            <person name="Roberts A."/>
            <person name="Saif S."/>
            <person name="Shea T."/>
            <person name="Shenoy N."/>
            <person name="Sisk P."/>
            <person name="Stolte C."/>
            <person name="Sykes S."/>
            <person name="Yandava C."/>
            <person name="Wortman J."/>
            <person name="Nusbaum C."/>
            <person name="Birren B."/>
        </authorList>
    </citation>
    <scope>NUCLEOTIDE SEQUENCE</scope>
    <source>
        <strain evidence="2">ATCC 64411</strain>
    </source>
</reference>
<evidence type="ECO:0000313" key="3">
    <source>
        <dbReference type="EnsemblFungi" id="MAPG_08281T0"/>
    </source>
</evidence>
<keyword evidence="4" id="KW-1185">Reference proteome</keyword>
<dbReference type="OrthoDB" id="5230889at2759"/>
<dbReference type="EMBL" id="GL876972">
    <property type="protein sequence ID" value="KLU89307.1"/>
    <property type="molecule type" value="Genomic_DNA"/>
</dbReference>
<feature type="compositionally biased region" description="Acidic residues" evidence="1">
    <location>
        <begin position="92"/>
        <end position="117"/>
    </location>
</feature>
<evidence type="ECO:0000313" key="2">
    <source>
        <dbReference type="EMBL" id="KLU89307.1"/>
    </source>
</evidence>